<accession>A0A1F4ST75</accession>
<proteinExistence type="predicted"/>
<protein>
    <submittedName>
        <fullName evidence="2">Uncharacterized protein</fullName>
    </submittedName>
</protein>
<evidence type="ECO:0000313" key="3">
    <source>
        <dbReference type="Proteomes" id="UP000178417"/>
    </source>
</evidence>
<evidence type="ECO:0000313" key="2">
    <source>
        <dbReference type="EMBL" id="OGC23636.1"/>
    </source>
</evidence>
<gene>
    <name evidence="2" type="ORF">A2310_00895</name>
</gene>
<dbReference type="Proteomes" id="UP000178417">
    <property type="component" value="Unassembled WGS sequence"/>
</dbReference>
<organism evidence="2 3">
    <name type="scientific">candidate division WOR-1 bacterium RIFOXYB2_FULL_37_13</name>
    <dbReference type="NCBI Taxonomy" id="1802579"/>
    <lineage>
        <taxon>Bacteria</taxon>
        <taxon>Bacillati</taxon>
        <taxon>Saganbacteria</taxon>
    </lineage>
</organism>
<dbReference type="AlphaFoldDB" id="A0A1F4ST75"/>
<comment type="caution">
    <text evidence="2">The sequence shown here is derived from an EMBL/GenBank/DDBJ whole genome shotgun (WGS) entry which is preliminary data.</text>
</comment>
<reference evidence="2 3" key="1">
    <citation type="journal article" date="2016" name="Nat. Commun.">
        <title>Thousands of microbial genomes shed light on interconnected biogeochemical processes in an aquifer system.</title>
        <authorList>
            <person name="Anantharaman K."/>
            <person name="Brown C.T."/>
            <person name="Hug L.A."/>
            <person name="Sharon I."/>
            <person name="Castelle C.J."/>
            <person name="Probst A.J."/>
            <person name="Thomas B.C."/>
            <person name="Singh A."/>
            <person name="Wilkins M.J."/>
            <person name="Karaoz U."/>
            <person name="Brodie E.L."/>
            <person name="Williams K.H."/>
            <person name="Hubbard S.S."/>
            <person name="Banfield J.F."/>
        </authorList>
    </citation>
    <scope>NUCLEOTIDE SEQUENCE [LARGE SCALE GENOMIC DNA]</scope>
</reference>
<keyword evidence="1" id="KW-0175">Coiled coil</keyword>
<dbReference type="STRING" id="1802579.A2310_00895"/>
<name>A0A1F4ST75_UNCSA</name>
<evidence type="ECO:0000256" key="1">
    <source>
        <dbReference type="SAM" id="Coils"/>
    </source>
</evidence>
<dbReference type="EMBL" id="MEUB01000016">
    <property type="protein sequence ID" value="OGC23636.1"/>
    <property type="molecule type" value="Genomic_DNA"/>
</dbReference>
<feature type="coiled-coil region" evidence="1">
    <location>
        <begin position="229"/>
        <end position="286"/>
    </location>
</feature>
<sequence length="319" mass="37080">MQGAKEKLLENFDADVHEKLKINLRESKSYLETYEKWLWDISKYFLGDNAVYADDEYSFTLKLNPFPGVDIEKGPYKIGKNIDDAHIYRPGHPLAERILKKVKSIELPSVELIFDYSNHGQIISPIKDLVGTSGLLQVSELTIDSFETEDAILLTAITDDGSLLEEDVARRLFSLSAKISQNKVEISNKELQVKEKEKVQILTMNITERNREFFDDEIDKLEKWAEDVKKSLEIELKRLDIDIKTMKTNAKKVLNLQEKVQLQREIKDSEKKRNDMRQKLYQAQDDVDVKKEDLLKRVEAQLKQKTTITPLFTIQFKVI</sequence>